<protein>
    <submittedName>
        <fullName evidence="2">Ovule protein</fullName>
    </submittedName>
</protein>
<dbReference type="WBParaSite" id="ALUE_0001526201-mRNA-1">
    <property type="protein sequence ID" value="ALUE_0001526201-mRNA-1"/>
    <property type="gene ID" value="ALUE_0001526201"/>
</dbReference>
<organism evidence="1 2">
    <name type="scientific">Ascaris lumbricoides</name>
    <name type="common">Giant roundworm</name>
    <dbReference type="NCBI Taxonomy" id="6252"/>
    <lineage>
        <taxon>Eukaryota</taxon>
        <taxon>Metazoa</taxon>
        <taxon>Ecdysozoa</taxon>
        <taxon>Nematoda</taxon>
        <taxon>Chromadorea</taxon>
        <taxon>Rhabditida</taxon>
        <taxon>Spirurina</taxon>
        <taxon>Ascaridomorpha</taxon>
        <taxon>Ascaridoidea</taxon>
        <taxon>Ascarididae</taxon>
        <taxon>Ascaris</taxon>
    </lineage>
</organism>
<reference evidence="2" key="1">
    <citation type="submission" date="2017-02" db="UniProtKB">
        <authorList>
            <consortium name="WormBaseParasite"/>
        </authorList>
    </citation>
    <scope>IDENTIFICATION</scope>
</reference>
<dbReference type="AlphaFoldDB" id="A0A0M3IBV3"/>
<sequence length="56" mass="6539">MVYLCFDYCTGVVDCAETCALFCDCRIWSSVSPTVHFTFIFLQLCSRLMWDITVFH</sequence>
<dbReference type="Proteomes" id="UP000036681">
    <property type="component" value="Unplaced"/>
</dbReference>
<evidence type="ECO:0000313" key="1">
    <source>
        <dbReference type="Proteomes" id="UP000036681"/>
    </source>
</evidence>
<proteinExistence type="predicted"/>
<name>A0A0M3IBV3_ASCLU</name>
<keyword evidence="1" id="KW-1185">Reference proteome</keyword>
<evidence type="ECO:0000313" key="2">
    <source>
        <dbReference type="WBParaSite" id="ALUE_0001526201-mRNA-1"/>
    </source>
</evidence>
<accession>A0A0M3IBV3</accession>